<dbReference type="SUPFAM" id="SSF52540">
    <property type="entry name" value="P-loop containing nucleoside triphosphate hydrolases"/>
    <property type="match status" value="1"/>
</dbReference>
<dbReference type="InterPro" id="IPR050095">
    <property type="entry name" value="ECF_ABC_transporter_ATP-bd"/>
</dbReference>
<evidence type="ECO:0000313" key="7">
    <source>
        <dbReference type="Proteomes" id="UP000006620"/>
    </source>
</evidence>
<dbReference type="GO" id="GO:0005524">
    <property type="term" value="F:ATP binding"/>
    <property type="evidence" value="ECO:0007669"/>
    <property type="project" value="UniProtKB-KW"/>
</dbReference>
<evidence type="ECO:0000259" key="5">
    <source>
        <dbReference type="PROSITE" id="PS50893"/>
    </source>
</evidence>
<keyword evidence="3" id="KW-0547">Nucleotide-binding</keyword>
<dbReference type="GO" id="GO:0042626">
    <property type="term" value="F:ATPase-coupled transmembrane transporter activity"/>
    <property type="evidence" value="ECO:0007669"/>
    <property type="project" value="TreeGrafter"/>
</dbReference>
<dbReference type="GO" id="GO:0016887">
    <property type="term" value="F:ATP hydrolysis activity"/>
    <property type="evidence" value="ECO:0007669"/>
    <property type="project" value="InterPro"/>
</dbReference>
<evidence type="ECO:0000256" key="1">
    <source>
        <dbReference type="ARBA" id="ARBA00005417"/>
    </source>
</evidence>
<protein>
    <recommendedName>
        <fullName evidence="5">ABC transporter domain-containing protein</fullName>
    </recommendedName>
</protein>
<keyword evidence="2" id="KW-0813">Transport</keyword>
<dbReference type="PROSITE" id="PS00211">
    <property type="entry name" value="ABC_TRANSPORTER_1"/>
    <property type="match status" value="1"/>
</dbReference>
<dbReference type="Proteomes" id="UP000006620">
    <property type="component" value="Chromosome"/>
</dbReference>
<dbReference type="HOGENOM" id="CLU_000604_1_11_9"/>
<reference evidence="7" key="1">
    <citation type="submission" date="2011-06" db="EMBL/GenBank/DDBJ databases">
        <title>Complete genome sequence of Paenibacillus mucilaginosus KNP414.</title>
        <authorList>
            <person name="Wang J."/>
            <person name="Hu S."/>
            <person name="Hu X."/>
            <person name="Zhang B."/>
            <person name="Dong D."/>
            <person name="Zhang S."/>
            <person name="Zhao K."/>
            <person name="Wu D."/>
        </authorList>
    </citation>
    <scope>NUCLEOTIDE SEQUENCE [LARGE SCALE GENOMIC DNA]</scope>
    <source>
        <strain evidence="7">KNP414</strain>
    </source>
</reference>
<dbReference type="PATRIC" id="fig|1036673.3.peg.5989"/>
<dbReference type="PROSITE" id="PS50893">
    <property type="entry name" value="ABC_TRANSPORTER_2"/>
    <property type="match status" value="1"/>
</dbReference>
<feature type="domain" description="ABC transporter" evidence="5">
    <location>
        <begin position="16"/>
        <end position="255"/>
    </location>
</feature>
<evidence type="ECO:0000256" key="2">
    <source>
        <dbReference type="ARBA" id="ARBA00022448"/>
    </source>
</evidence>
<dbReference type="GO" id="GO:0043190">
    <property type="term" value="C:ATP-binding cassette (ABC) transporter complex"/>
    <property type="evidence" value="ECO:0007669"/>
    <property type="project" value="TreeGrafter"/>
</dbReference>
<sequence length="277" mass="30502">MNLQREADTAYGDYALRMQGIRYVREDRELLAGIDWEVRRGEHWALLGLNGSGKTTLLNMICGYLWPTKGSIEVLGETYGSVDLRDMRRSIGWVSSSLQEKLYASDRTEAVVLSGKYATIGLYDQPEEEDVQKALSLMDQLGCGHLAGRPYQTCSQGEKQKVLIARALMASPRLLILDEPCNGLDLFARENLLASVEALAAGPGAPTLLYVTHHTEEILPLFTHTLLLRRGEVFAAGLTAELLTAGPLSSFFERPVDVLTRSGRAWLAPSETGAFAE</sequence>
<dbReference type="Pfam" id="PF00005">
    <property type="entry name" value="ABC_tran"/>
    <property type="match status" value="1"/>
</dbReference>
<dbReference type="PANTHER" id="PTHR43553:SF3">
    <property type="entry name" value="ABC TRANSPORTER ATP-BINDING PROTEIN MODF"/>
    <property type="match status" value="1"/>
</dbReference>
<dbReference type="Gene3D" id="3.40.50.300">
    <property type="entry name" value="P-loop containing nucleotide triphosphate hydrolases"/>
    <property type="match status" value="1"/>
</dbReference>
<evidence type="ECO:0000256" key="3">
    <source>
        <dbReference type="ARBA" id="ARBA00022741"/>
    </source>
</evidence>
<dbReference type="SMART" id="SM00382">
    <property type="entry name" value="AAA"/>
    <property type="match status" value="1"/>
</dbReference>
<dbReference type="AlphaFoldDB" id="F8FMZ2"/>
<gene>
    <name evidence="6" type="ordered locus">KNP414_06431</name>
</gene>
<proteinExistence type="inferred from homology"/>
<dbReference type="PANTHER" id="PTHR43553">
    <property type="entry name" value="HEAVY METAL TRANSPORTER"/>
    <property type="match status" value="1"/>
</dbReference>
<dbReference type="InterPro" id="IPR003439">
    <property type="entry name" value="ABC_transporter-like_ATP-bd"/>
</dbReference>
<accession>F8FMZ2</accession>
<organism evidence="6 7">
    <name type="scientific">Paenibacillus mucilaginosus (strain KNP414)</name>
    <dbReference type="NCBI Taxonomy" id="1036673"/>
    <lineage>
        <taxon>Bacteria</taxon>
        <taxon>Bacillati</taxon>
        <taxon>Bacillota</taxon>
        <taxon>Bacilli</taxon>
        <taxon>Bacillales</taxon>
        <taxon>Paenibacillaceae</taxon>
        <taxon>Paenibacillus</taxon>
    </lineage>
</organism>
<dbReference type="InterPro" id="IPR017871">
    <property type="entry name" value="ABC_transporter-like_CS"/>
</dbReference>
<dbReference type="EMBL" id="CP002869">
    <property type="protein sequence ID" value="AEI44952.1"/>
    <property type="molecule type" value="Genomic_DNA"/>
</dbReference>
<name>F8FMZ2_PAEMK</name>
<keyword evidence="4" id="KW-0067">ATP-binding</keyword>
<evidence type="ECO:0000256" key="4">
    <source>
        <dbReference type="ARBA" id="ARBA00022840"/>
    </source>
</evidence>
<dbReference type="InterPro" id="IPR027417">
    <property type="entry name" value="P-loop_NTPase"/>
</dbReference>
<reference evidence="6 7" key="2">
    <citation type="journal article" date="2013" name="Genome Announc.">
        <title>Genome Sequence of Growth-Improving Paenibacillus mucilaginosus Strain KNP414.</title>
        <authorList>
            <person name="Lu J.J."/>
            <person name="Wang J.F."/>
            <person name="Hu X.F."/>
        </authorList>
    </citation>
    <scope>NUCLEOTIDE SEQUENCE [LARGE SCALE GENOMIC DNA]</scope>
    <source>
        <strain evidence="6 7">KNP414</strain>
    </source>
</reference>
<dbReference type="InterPro" id="IPR003593">
    <property type="entry name" value="AAA+_ATPase"/>
</dbReference>
<comment type="similarity">
    <text evidence="1">Belongs to the ABC transporter superfamily.</text>
</comment>
<evidence type="ECO:0000313" key="6">
    <source>
        <dbReference type="EMBL" id="AEI44952.1"/>
    </source>
</evidence>
<dbReference type="KEGG" id="pms:KNP414_06431"/>